<dbReference type="GO" id="GO:0016020">
    <property type="term" value="C:membrane"/>
    <property type="evidence" value="ECO:0007669"/>
    <property type="project" value="GOC"/>
</dbReference>
<dbReference type="STRING" id="1423781.FD06_GL000090"/>
<dbReference type="InterPro" id="IPR036736">
    <property type="entry name" value="ACP-like_sf"/>
</dbReference>
<dbReference type="UniPathway" id="UPA00094"/>
<keyword evidence="3 7" id="KW-0597">Phosphoprotein</keyword>
<dbReference type="RefSeq" id="WP_054657352.1">
    <property type="nucleotide sequence ID" value="NZ_AYYQ01000001.1"/>
</dbReference>
<evidence type="ECO:0000256" key="1">
    <source>
        <dbReference type="ARBA" id="ARBA00022450"/>
    </source>
</evidence>
<accession>A0A0R2AWI5</accession>
<dbReference type="Pfam" id="PF00550">
    <property type="entry name" value="PP-binding"/>
    <property type="match status" value="1"/>
</dbReference>
<evidence type="ECO:0000256" key="6">
    <source>
        <dbReference type="ARBA" id="ARBA00023160"/>
    </source>
</evidence>
<evidence type="ECO:0000313" key="10">
    <source>
        <dbReference type="Proteomes" id="UP000052012"/>
    </source>
</evidence>
<name>A0A0R2AWI5_9LACO</name>
<sequence>MADKNAIFDKVKEIVVDQSDVKAEDIKMDTNFKENLDLDSLDLFEIVDALEDEYDIEIDSDNDIETVNQLVDYVAKQLDEK</sequence>
<dbReference type="OrthoDB" id="9804551at2"/>
<evidence type="ECO:0000256" key="2">
    <source>
        <dbReference type="ARBA" id="ARBA00022516"/>
    </source>
</evidence>
<protein>
    <recommendedName>
        <fullName evidence="7">Acyl carrier protein</fullName>
        <shortName evidence="7">ACP</shortName>
    </recommendedName>
</protein>
<dbReference type="PANTHER" id="PTHR20863">
    <property type="entry name" value="ACYL CARRIER PROTEIN"/>
    <property type="match status" value="1"/>
</dbReference>
<comment type="function">
    <text evidence="7">Carrier of the growing fatty acid chain in fatty acid biosynthesis.</text>
</comment>
<dbReference type="PROSITE" id="PS50075">
    <property type="entry name" value="CARRIER"/>
    <property type="match status" value="1"/>
</dbReference>
<comment type="similarity">
    <text evidence="7">Belongs to the acyl carrier protein (ACP) family.</text>
</comment>
<comment type="PTM">
    <text evidence="7">4'-phosphopantetheine is transferred from CoA to a specific serine of apo-ACP by AcpS. This modification is essential for activity because fatty acids are bound in thioester linkage to the sulfhydryl of the prosthetic group.</text>
</comment>
<dbReference type="InterPro" id="IPR009081">
    <property type="entry name" value="PP-bd_ACP"/>
</dbReference>
<evidence type="ECO:0000256" key="4">
    <source>
        <dbReference type="ARBA" id="ARBA00022832"/>
    </source>
</evidence>
<keyword evidence="5 7" id="KW-0443">Lipid metabolism</keyword>
<evidence type="ECO:0000256" key="7">
    <source>
        <dbReference type="HAMAP-Rule" id="MF_01217"/>
    </source>
</evidence>
<evidence type="ECO:0000256" key="3">
    <source>
        <dbReference type="ARBA" id="ARBA00022553"/>
    </source>
</evidence>
<dbReference type="PANTHER" id="PTHR20863:SF76">
    <property type="entry name" value="CARRIER DOMAIN-CONTAINING PROTEIN"/>
    <property type="match status" value="1"/>
</dbReference>
<keyword evidence="1 7" id="KW-0596">Phosphopantetheine</keyword>
<evidence type="ECO:0000256" key="5">
    <source>
        <dbReference type="ARBA" id="ARBA00023098"/>
    </source>
</evidence>
<evidence type="ECO:0000259" key="8">
    <source>
        <dbReference type="PROSITE" id="PS50075"/>
    </source>
</evidence>
<evidence type="ECO:0000313" key="9">
    <source>
        <dbReference type="EMBL" id="KRM69924.1"/>
    </source>
</evidence>
<dbReference type="HAMAP" id="MF_01217">
    <property type="entry name" value="Acyl_carrier"/>
    <property type="match status" value="1"/>
</dbReference>
<proteinExistence type="inferred from homology"/>
<dbReference type="AlphaFoldDB" id="A0A0R2AWI5"/>
<comment type="pathway">
    <text evidence="7">Lipid metabolism; fatty acid biosynthesis.</text>
</comment>
<dbReference type="Proteomes" id="UP000052012">
    <property type="component" value="Unassembled WGS sequence"/>
</dbReference>
<gene>
    <name evidence="7" type="primary">acpP</name>
    <name evidence="9" type="ORF">FD06_GL000090</name>
</gene>
<dbReference type="GO" id="GO:0000035">
    <property type="term" value="F:acyl binding"/>
    <property type="evidence" value="ECO:0007669"/>
    <property type="project" value="TreeGrafter"/>
</dbReference>
<dbReference type="EMBL" id="AYYQ01000001">
    <property type="protein sequence ID" value="KRM69924.1"/>
    <property type="molecule type" value="Genomic_DNA"/>
</dbReference>
<dbReference type="GO" id="GO:0005829">
    <property type="term" value="C:cytosol"/>
    <property type="evidence" value="ECO:0007669"/>
    <property type="project" value="TreeGrafter"/>
</dbReference>
<dbReference type="PATRIC" id="fig|1423781.4.peg.92"/>
<dbReference type="NCBIfam" id="NF002150">
    <property type="entry name" value="PRK00982.1-4"/>
    <property type="match status" value="1"/>
</dbReference>
<feature type="modified residue" description="O-(pantetheine 4'-phosphoryl)serine" evidence="7">
    <location>
        <position position="40"/>
    </location>
</feature>
<keyword evidence="10" id="KW-1185">Reference proteome</keyword>
<dbReference type="Gene3D" id="1.10.1200.10">
    <property type="entry name" value="ACP-like"/>
    <property type="match status" value="1"/>
</dbReference>
<feature type="domain" description="Carrier" evidence="8">
    <location>
        <begin position="5"/>
        <end position="81"/>
    </location>
</feature>
<reference evidence="9 10" key="1">
    <citation type="journal article" date="2015" name="Genome Announc.">
        <title>Expanding the biotechnology potential of lactobacilli through comparative genomics of 213 strains and associated genera.</title>
        <authorList>
            <person name="Sun Z."/>
            <person name="Harris H.M."/>
            <person name="McCann A."/>
            <person name="Guo C."/>
            <person name="Argimon S."/>
            <person name="Zhang W."/>
            <person name="Yang X."/>
            <person name="Jeffery I.B."/>
            <person name="Cooney J.C."/>
            <person name="Kagawa T.F."/>
            <person name="Liu W."/>
            <person name="Song Y."/>
            <person name="Salvetti E."/>
            <person name="Wrobel A."/>
            <person name="Rasinkangas P."/>
            <person name="Parkhill J."/>
            <person name="Rea M.C."/>
            <person name="O'Sullivan O."/>
            <person name="Ritari J."/>
            <person name="Douillard F.P."/>
            <person name="Paul Ross R."/>
            <person name="Yang R."/>
            <person name="Briner A.E."/>
            <person name="Felis G.E."/>
            <person name="de Vos W.M."/>
            <person name="Barrangou R."/>
            <person name="Klaenhammer T.R."/>
            <person name="Caufield P.W."/>
            <person name="Cui Y."/>
            <person name="Zhang H."/>
            <person name="O'Toole P.W."/>
        </authorList>
    </citation>
    <scope>NUCLEOTIDE SEQUENCE [LARGE SCALE GENOMIC DNA]</scope>
    <source>
        <strain evidence="9 10">DSM 23829</strain>
    </source>
</reference>
<keyword evidence="4 7" id="KW-0276">Fatty acid metabolism</keyword>
<dbReference type="SUPFAM" id="SSF47336">
    <property type="entry name" value="ACP-like"/>
    <property type="match status" value="1"/>
</dbReference>
<keyword evidence="2 7" id="KW-0444">Lipid biosynthesis</keyword>
<dbReference type="GO" id="GO:0000036">
    <property type="term" value="F:acyl carrier activity"/>
    <property type="evidence" value="ECO:0007669"/>
    <property type="project" value="UniProtKB-UniRule"/>
</dbReference>
<dbReference type="GO" id="GO:0009245">
    <property type="term" value="P:lipid A biosynthetic process"/>
    <property type="evidence" value="ECO:0007669"/>
    <property type="project" value="TreeGrafter"/>
</dbReference>
<comment type="caution">
    <text evidence="9">The sequence shown here is derived from an EMBL/GenBank/DDBJ whole genome shotgun (WGS) entry which is preliminary data.</text>
</comment>
<organism evidence="9 10">
    <name type="scientific">Apilactobacillus ozensis DSM 23829 = JCM 17196</name>
    <dbReference type="NCBI Taxonomy" id="1423781"/>
    <lineage>
        <taxon>Bacteria</taxon>
        <taxon>Bacillati</taxon>
        <taxon>Bacillota</taxon>
        <taxon>Bacilli</taxon>
        <taxon>Lactobacillales</taxon>
        <taxon>Lactobacillaceae</taxon>
        <taxon>Apilactobacillus</taxon>
    </lineage>
</organism>
<keyword evidence="7" id="KW-0963">Cytoplasm</keyword>
<dbReference type="InterPro" id="IPR003231">
    <property type="entry name" value="ACP"/>
</dbReference>
<comment type="subcellular location">
    <subcellularLocation>
        <location evidence="7">Cytoplasm</location>
    </subcellularLocation>
</comment>
<keyword evidence="6 7" id="KW-0275">Fatty acid biosynthesis</keyword>